<dbReference type="Gene3D" id="3.90.79.10">
    <property type="entry name" value="Nucleoside Triphosphate Pyrophosphohydrolase"/>
    <property type="match status" value="1"/>
</dbReference>
<dbReference type="PROSITE" id="PS51462">
    <property type="entry name" value="NUDIX"/>
    <property type="match status" value="1"/>
</dbReference>
<evidence type="ECO:0000313" key="5">
    <source>
        <dbReference type="EMBL" id="MFC3053091.1"/>
    </source>
</evidence>
<dbReference type="EMBL" id="JBHRSL010000010">
    <property type="protein sequence ID" value="MFC3053091.1"/>
    <property type="molecule type" value="Genomic_DNA"/>
</dbReference>
<feature type="domain" description="Nudix hydrolase" evidence="4">
    <location>
        <begin position="10"/>
        <end position="141"/>
    </location>
</feature>
<evidence type="ECO:0000256" key="1">
    <source>
        <dbReference type="ARBA" id="ARBA00001946"/>
    </source>
</evidence>
<evidence type="ECO:0000256" key="3">
    <source>
        <dbReference type="RuleBase" id="RU003476"/>
    </source>
</evidence>
<evidence type="ECO:0000313" key="6">
    <source>
        <dbReference type="Proteomes" id="UP001595444"/>
    </source>
</evidence>
<keyword evidence="2 3" id="KW-0378">Hydrolase</keyword>
<sequence>MLDTRKNPIRPIVGVGAVVFKDREVLLIQRGKPPLIGSWSIPGGAQELGETLEEAVIREIFEETGITAKVDSFLDVVDLIHHAKDGTVDYHYSLIDYSASYISGKVTAGDDAAEARFFPLEEALDLPLWGETKRIIQKAATLRGLYKE</sequence>
<dbReference type="GO" id="GO:0016787">
    <property type="term" value="F:hydrolase activity"/>
    <property type="evidence" value="ECO:0007669"/>
    <property type="project" value="UniProtKB-KW"/>
</dbReference>
<dbReference type="RefSeq" id="WP_194213142.1">
    <property type="nucleotide sequence ID" value="NZ_CP061205.1"/>
</dbReference>
<dbReference type="SUPFAM" id="SSF55811">
    <property type="entry name" value="Nudix"/>
    <property type="match status" value="1"/>
</dbReference>
<dbReference type="PRINTS" id="PR00502">
    <property type="entry name" value="NUDIXFAMILY"/>
</dbReference>
<dbReference type="Pfam" id="PF00293">
    <property type="entry name" value="NUDIX"/>
    <property type="match status" value="1"/>
</dbReference>
<evidence type="ECO:0000256" key="2">
    <source>
        <dbReference type="ARBA" id="ARBA00022801"/>
    </source>
</evidence>
<reference evidence="6" key="1">
    <citation type="journal article" date="2019" name="Int. J. Syst. Evol. Microbiol.">
        <title>The Global Catalogue of Microorganisms (GCM) 10K type strain sequencing project: providing services to taxonomists for standard genome sequencing and annotation.</title>
        <authorList>
            <consortium name="The Broad Institute Genomics Platform"/>
            <consortium name="The Broad Institute Genome Sequencing Center for Infectious Disease"/>
            <person name="Wu L."/>
            <person name="Ma J."/>
        </authorList>
    </citation>
    <scope>NUCLEOTIDE SEQUENCE [LARGE SCALE GENOMIC DNA]</scope>
    <source>
        <strain evidence="6">KCTC 62164</strain>
    </source>
</reference>
<dbReference type="InterPro" id="IPR000086">
    <property type="entry name" value="NUDIX_hydrolase_dom"/>
</dbReference>
<keyword evidence="6" id="KW-1185">Reference proteome</keyword>
<dbReference type="InterPro" id="IPR020084">
    <property type="entry name" value="NUDIX_hydrolase_CS"/>
</dbReference>
<name>A0ABV7D7K4_9PROT</name>
<dbReference type="InterPro" id="IPR020476">
    <property type="entry name" value="Nudix_hydrolase"/>
</dbReference>
<accession>A0ABV7D7K4</accession>
<dbReference type="CDD" id="cd04673">
    <property type="entry name" value="NUDIX_ADPRase"/>
    <property type="match status" value="1"/>
</dbReference>
<dbReference type="PROSITE" id="PS00893">
    <property type="entry name" value="NUDIX_BOX"/>
    <property type="match status" value="1"/>
</dbReference>
<organism evidence="5 6">
    <name type="scientific">Kordiimonas pumila</name>
    <dbReference type="NCBI Taxonomy" id="2161677"/>
    <lineage>
        <taxon>Bacteria</taxon>
        <taxon>Pseudomonadati</taxon>
        <taxon>Pseudomonadota</taxon>
        <taxon>Alphaproteobacteria</taxon>
        <taxon>Kordiimonadales</taxon>
        <taxon>Kordiimonadaceae</taxon>
        <taxon>Kordiimonas</taxon>
    </lineage>
</organism>
<protein>
    <submittedName>
        <fullName evidence="5">NUDIX hydrolase</fullName>
    </submittedName>
</protein>
<gene>
    <name evidence="5" type="ORF">ACFOKA_14340</name>
</gene>
<dbReference type="PANTHER" id="PTHR43736:SF1">
    <property type="entry name" value="DIHYDRONEOPTERIN TRIPHOSPHATE DIPHOSPHATASE"/>
    <property type="match status" value="1"/>
</dbReference>
<comment type="similarity">
    <text evidence="3">Belongs to the Nudix hydrolase family.</text>
</comment>
<comment type="cofactor">
    <cofactor evidence="1">
        <name>Mg(2+)</name>
        <dbReference type="ChEBI" id="CHEBI:18420"/>
    </cofactor>
</comment>
<evidence type="ECO:0000259" key="4">
    <source>
        <dbReference type="PROSITE" id="PS51462"/>
    </source>
</evidence>
<dbReference type="PANTHER" id="PTHR43736">
    <property type="entry name" value="ADP-RIBOSE PYROPHOSPHATASE"/>
    <property type="match status" value="1"/>
</dbReference>
<dbReference type="InterPro" id="IPR015797">
    <property type="entry name" value="NUDIX_hydrolase-like_dom_sf"/>
</dbReference>
<dbReference type="Proteomes" id="UP001595444">
    <property type="component" value="Unassembled WGS sequence"/>
</dbReference>
<comment type="caution">
    <text evidence="5">The sequence shown here is derived from an EMBL/GenBank/DDBJ whole genome shotgun (WGS) entry which is preliminary data.</text>
</comment>
<proteinExistence type="inferred from homology"/>